<name>A0A1V9XRW6_9ACAR</name>
<dbReference type="AlphaFoldDB" id="A0A1V9XRW6"/>
<dbReference type="Proteomes" id="UP000192247">
    <property type="component" value="Unassembled WGS sequence"/>
</dbReference>
<organism evidence="2 3">
    <name type="scientific">Tropilaelaps mercedesae</name>
    <dbReference type="NCBI Taxonomy" id="418985"/>
    <lineage>
        <taxon>Eukaryota</taxon>
        <taxon>Metazoa</taxon>
        <taxon>Ecdysozoa</taxon>
        <taxon>Arthropoda</taxon>
        <taxon>Chelicerata</taxon>
        <taxon>Arachnida</taxon>
        <taxon>Acari</taxon>
        <taxon>Parasitiformes</taxon>
        <taxon>Mesostigmata</taxon>
        <taxon>Gamasina</taxon>
        <taxon>Dermanyssoidea</taxon>
        <taxon>Laelapidae</taxon>
        <taxon>Tropilaelaps</taxon>
    </lineage>
</organism>
<evidence type="ECO:0000313" key="2">
    <source>
        <dbReference type="EMBL" id="OQR76244.1"/>
    </source>
</evidence>
<accession>A0A1V9XRW6</accession>
<feature type="region of interest" description="Disordered" evidence="1">
    <location>
        <begin position="110"/>
        <end position="150"/>
    </location>
</feature>
<reference evidence="2 3" key="1">
    <citation type="journal article" date="2017" name="Gigascience">
        <title>Draft genome of the honey bee ectoparasitic mite, Tropilaelaps mercedesae, is shaped by the parasitic life history.</title>
        <authorList>
            <person name="Dong X."/>
            <person name="Armstrong S.D."/>
            <person name="Xia D."/>
            <person name="Makepeace B.L."/>
            <person name="Darby A.C."/>
            <person name="Kadowaki T."/>
        </authorList>
    </citation>
    <scope>NUCLEOTIDE SEQUENCE [LARGE SCALE GENOMIC DNA]</scope>
    <source>
        <strain evidence="2">Wuxi-XJTLU</strain>
    </source>
</reference>
<feature type="region of interest" description="Disordered" evidence="1">
    <location>
        <begin position="65"/>
        <end position="88"/>
    </location>
</feature>
<evidence type="ECO:0000313" key="3">
    <source>
        <dbReference type="Proteomes" id="UP000192247"/>
    </source>
</evidence>
<comment type="caution">
    <text evidence="2">The sequence shown here is derived from an EMBL/GenBank/DDBJ whole genome shotgun (WGS) entry which is preliminary data.</text>
</comment>
<evidence type="ECO:0000256" key="1">
    <source>
        <dbReference type="SAM" id="MobiDB-lite"/>
    </source>
</evidence>
<dbReference type="InParanoid" id="A0A1V9XRW6"/>
<keyword evidence="3" id="KW-1185">Reference proteome</keyword>
<feature type="region of interest" description="Disordered" evidence="1">
    <location>
        <begin position="290"/>
        <end position="318"/>
    </location>
</feature>
<sequence length="318" mass="34894">MSKSEQDNSQTIVPIRFTMKVTGSLSDPKKQMLAIRREDDPILPLPSISTLSALTPLAFSPLQERPMSIPPVEKPPASLARQPASPLQELEVKVPSYSLVKEFTPTIQEEATAGLGETGTSSYNRDIGSPKNSRRFRADSRSSPALKAKDLKDGASKDFLMDSFMQVKDRSYTQENSSRKNSDASRRTSISAANFEVETTSGPLWKDIDNVKNESVSPRCSNIDSRTDTFRDSCLSPVDSIGPNERRLLDSLPKADPRYHSVRQCEILRGSKSTYTSKIIWGASSVVQLSPSVNSGAGFYPDPESDSDSDSVPLKEKG</sequence>
<dbReference type="EMBL" id="MNPL01005105">
    <property type="protein sequence ID" value="OQR76244.1"/>
    <property type="molecule type" value="Genomic_DNA"/>
</dbReference>
<gene>
    <name evidence="2" type="ORF">BIW11_07902</name>
</gene>
<dbReference type="OrthoDB" id="10068192at2759"/>
<protein>
    <submittedName>
        <fullName evidence="2">Uncharacterized protein</fullName>
    </submittedName>
</protein>
<proteinExistence type="predicted"/>